<evidence type="ECO:0000256" key="2">
    <source>
        <dbReference type="ARBA" id="ARBA00022692"/>
    </source>
</evidence>
<keyword evidence="3 6" id="KW-1133">Transmembrane helix</keyword>
<accession>A0AAV3PD63</accession>
<evidence type="ECO:0000256" key="5">
    <source>
        <dbReference type="SAM" id="MobiDB-lite"/>
    </source>
</evidence>
<keyword evidence="2 6" id="KW-0812">Transmembrane</keyword>
<evidence type="ECO:0000313" key="8">
    <source>
        <dbReference type="Proteomes" id="UP001454036"/>
    </source>
</evidence>
<reference evidence="7 8" key="1">
    <citation type="submission" date="2024-01" db="EMBL/GenBank/DDBJ databases">
        <title>The complete chloroplast genome sequence of Lithospermum erythrorhizon: insights into the phylogenetic relationship among Boraginaceae species and the maternal lineages of purple gromwells.</title>
        <authorList>
            <person name="Okada T."/>
            <person name="Watanabe K."/>
        </authorList>
    </citation>
    <scope>NUCLEOTIDE SEQUENCE [LARGE SCALE GENOMIC DNA]</scope>
</reference>
<comment type="caution">
    <text evidence="7">The sequence shown here is derived from an EMBL/GenBank/DDBJ whole genome shotgun (WGS) entry which is preliminary data.</text>
</comment>
<dbReference type="GO" id="GO:0009725">
    <property type="term" value="P:response to hormone"/>
    <property type="evidence" value="ECO:0007669"/>
    <property type="project" value="TreeGrafter"/>
</dbReference>
<feature type="region of interest" description="Disordered" evidence="5">
    <location>
        <begin position="1"/>
        <end position="30"/>
    </location>
</feature>
<gene>
    <name evidence="7" type="ORF">LIER_08227</name>
</gene>
<dbReference type="GO" id="GO:0016020">
    <property type="term" value="C:membrane"/>
    <property type="evidence" value="ECO:0007669"/>
    <property type="project" value="UniProtKB-SubCell"/>
</dbReference>
<feature type="transmembrane region" description="Helical" evidence="6">
    <location>
        <begin position="137"/>
        <end position="155"/>
    </location>
</feature>
<organism evidence="7 8">
    <name type="scientific">Lithospermum erythrorhizon</name>
    <name type="common">Purple gromwell</name>
    <name type="synonym">Lithospermum officinale var. erythrorhizon</name>
    <dbReference type="NCBI Taxonomy" id="34254"/>
    <lineage>
        <taxon>Eukaryota</taxon>
        <taxon>Viridiplantae</taxon>
        <taxon>Streptophyta</taxon>
        <taxon>Embryophyta</taxon>
        <taxon>Tracheophyta</taxon>
        <taxon>Spermatophyta</taxon>
        <taxon>Magnoliopsida</taxon>
        <taxon>eudicotyledons</taxon>
        <taxon>Gunneridae</taxon>
        <taxon>Pentapetalae</taxon>
        <taxon>asterids</taxon>
        <taxon>lamiids</taxon>
        <taxon>Boraginales</taxon>
        <taxon>Boraginaceae</taxon>
        <taxon>Boraginoideae</taxon>
        <taxon>Lithospermeae</taxon>
        <taxon>Lithospermum</taxon>
    </lineage>
</organism>
<dbReference type="Pfam" id="PF03006">
    <property type="entry name" value="HlyIII"/>
    <property type="match status" value="1"/>
</dbReference>
<dbReference type="Proteomes" id="UP001454036">
    <property type="component" value="Unassembled WGS sequence"/>
</dbReference>
<evidence type="ECO:0000313" key="7">
    <source>
        <dbReference type="EMBL" id="GAA0148916.1"/>
    </source>
</evidence>
<dbReference type="GO" id="GO:0038023">
    <property type="term" value="F:signaling receptor activity"/>
    <property type="evidence" value="ECO:0007669"/>
    <property type="project" value="TreeGrafter"/>
</dbReference>
<protein>
    <submittedName>
        <fullName evidence="7">G-protein coupled receptor</fullName>
    </submittedName>
</protein>
<dbReference type="PANTHER" id="PTHR20855:SF100">
    <property type="entry name" value="HEPTAHELICAL TRANSMEMBRANE PROTEIN 2"/>
    <property type="match status" value="1"/>
</dbReference>
<keyword evidence="8" id="KW-1185">Reference proteome</keyword>
<evidence type="ECO:0000256" key="4">
    <source>
        <dbReference type="ARBA" id="ARBA00023136"/>
    </source>
</evidence>
<keyword evidence="4 6" id="KW-0472">Membrane</keyword>
<evidence type="ECO:0000256" key="3">
    <source>
        <dbReference type="ARBA" id="ARBA00022989"/>
    </source>
</evidence>
<dbReference type="InterPro" id="IPR004254">
    <property type="entry name" value="AdipoR/HlyIII-related"/>
</dbReference>
<dbReference type="GO" id="GO:0009744">
    <property type="term" value="P:response to sucrose"/>
    <property type="evidence" value="ECO:0007669"/>
    <property type="project" value="UniProtKB-ARBA"/>
</dbReference>
<dbReference type="EMBL" id="BAABME010001321">
    <property type="protein sequence ID" value="GAA0148916.1"/>
    <property type="molecule type" value="Genomic_DNA"/>
</dbReference>
<dbReference type="AlphaFoldDB" id="A0AAV3PD63"/>
<sequence length="156" mass="18137">MMNRKGGIRKTLGNKQQVDSEATNNNKNEKKKKKNICKLVTFDKKKTSSKSLRLVRFEKLPDFLKDNEYIRDYYRCEWPLRDLLFSIFSWHNETLNIWTHLVGFIIFATLTAVSLIEKETIESLMAKLSLIRPAVEGPLMMIVMITNGSHVLFPVS</sequence>
<feature type="transmembrane region" description="Helical" evidence="6">
    <location>
        <begin position="97"/>
        <end position="116"/>
    </location>
</feature>
<proteinExistence type="predicted"/>
<evidence type="ECO:0000256" key="6">
    <source>
        <dbReference type="SAM" id="Phobius"/>
    </source>
</evidence>
<feature type="compositionally biased region" description="Polar residues" evidence="5">
    <location>
        <begin position="13"/>
        <end position="23"/>
    </location>
</feature>
<name>A0AAV3PD63_LITER</name>
<evidence type="ECO:0000256" key="1">
    <source>
        <dbReference type="ARBA" id="ARBA00004141"/>
    </source>
</evidence>
<dbReference type="PANTHER" id="PTHR20855">
    <property type="entry name" value="ADIPOR/PROGESTIN RECEPTOR-RELATED"/>
    <property type="match status" value="1"/>
</dbReference>
<comment type="subcellular location">
    <subcellularLocation>
        <location evidence="1">Membrane</location>
        <topology evidence="1">Multi-pass membrane protein</topology>
    </subcellularLocation>
</comment>
<keyword evidence="7" id="KW-0675">Receptor</keyword>